<feature type="region of interest" description="Disordered" evidence="1">
    <location>
        <begin position="138"/>
        <end position="214"/>
    </location>
</feature>
<dbReference type="EMBL" id="BMVO01000008">
    <property type="protein sequence ID" value="GHB05434.1"/>
    <property type="molecule type" value="Genomic_DNA"/>
</dbReference>
<protein>
    <recommendedName>
        <fullName evidence="2">Trypsin-co-occurring domain-containing protein</fullName>
    </recommendedName>
</protein>
<feature type="compositionally biased region" description="Basic residues" evidence="1">
    <location>
        <begin position="152"/>
        <end position="164"/>
    </location>
</feature>
<accession>A0ABQ3DNW1</accession>
<organism evidence="3 4">
    <name type="scientific">Streptomyces chryseus</name>
    <dbReference type="NCBI Taxonomy" id="68186"/>
    <lineage>
        <taxon>Bacteria</taxon>
        <taxon>Bacillati</taxon>
        <taxon>Actinomycetota</taxon>
        <taxon>Actinomycetes</taxon>
        <taxon>Kitasatosporales</taxon>
        <taxon>Streptomycetaceae</taxon>
        <taxon>Streptomyces</taxon>
    </lineage>
</organism>
<evidence type="ECO:0000259" key="2">
    <source>
        <dbReference type="Pfam" id="PF19493"/>
    </source>
</evidence>
<evidence type="ECO:0000256" key="1">
    <source>
        <dbReference type="SAM" id="MobiDB-lite"/>
    </source>
</evidence>
<reference evidence="4" key="1">
    <citation type="journal article" date="2019" name="Int. J. Syst. Evol. Microbiol.">
        <title>The Global Catalogue of Microorganisms (GCM) 10K type strain sequencing project: providing services to taxonomists for standard genome sequencing and annotation.</title>
        <authorList>
            <consortium name="The Broad Institute Genomics Platform"/>
            <consortium name="The Broad Institute Genome Sequencing Center for Infectious Disease"/>
            <person name="Wu L."/>
            <person name="Ma J."/>
        </authorList>
    </citation>
    <scope>NUCLEOTIDE SEQUENCE [LARGE SCALE GENOMIC DNA]</scope>
    <source>
        <strain evidence="4">JCM 4737</strain>
    </source>
</reference>
<proteinExistence type="predicted"/>
<feature type="compositionally biased region" description="Low complexity" evidence="1">
    <location>
        <begin position="198"/>
        <end position="214"/>
    </location>
</feature>
<gene>
    <name evidence="3" type="ORF">GCM10010346_30570</name>
</gene>
<feature type="compositionally biased region" description="Basic and acidic residues" evidence="1">
    <location>
        <begin position="172"/>
        <end position="183"/>
    </location>
</feature>
<dbReference type="NCBIfam" id="NF041216">
    <property type="entry name" value="CU044_2847_fam"/>
    <property type="match status" value="1"/>
</dbReference>
<evidence type="ECO:0000313" key="3">
    <source>
        <dbReference type="EMBL" id="GHB05434.1"/>
    </source>
</evidence>
<dbReference type="Proteomes" id="UP000599437">
    <property type="component" value="Unassembled WGS sequence"/>
</dbReference>
<keyword evidence="4" id="KW-1185">Reference proteome</keyword>
<comment type="caution">
    <text evidence="3">The sequence shown here is derived from an EMBL/GenBank/DDBJ whole genome shotgun (WGS) entry which is preliminary data.</text>
</comment>
<evidence type="ECO:0000313" key="4">
    <source>
        <dbReference type="Proteomes" id="UP000599437"/>
    </source>
</evidence>
<dbReference type="InterPro" id="IPR045794">
    <property type="entry name" value="Trypco1"/>
</dbReference>
<feature type="region of interest" description="Disordered" evidence="1">
    <location>
        <begin position="20"/>
        <end position="39"/>
    </location>
</feature>
<dbReference type="Pfam" id="PF19493">
    <property type="entry name" value="Trypco1"/>
    <property type="match status" value="1"/>
</dbReference>
<name>A0ABQ3DNW1_9ACTN</name>
<feature type="domain" description="Trypsin-co-occurring" evidence="2">
    <location>
        <begin position="10"/>
        <end position="101"/>
    </location>
</feature>
<sequence>MSDAVPAVMPNGTSIWVRVNDDDEGPQDTGFGDSVSRQLGDLPTTLETVTQSVRSGLRRAAPDEVTLEFGIEIAVKSGKLVSVVTEAGGKATLKVTATWRKGEPEVDIAAQAPGKTPEEGTTQHETFGHLDFQHRLQRTPLLGTARDTTGRSGRRHGHRRRRVRGAAPTRPVEVRQLRPERLAGRPALRVPRTGPNESPARGTSASARSSASKT</sequence>